<comment type="pathway">
    <text evidence="1">Carbohydrate metabolism; galactose metabolism.</text>
</comment>
<evidence type="ECO:0000256" key="5">
    <source>
        <dbReference type="ARBA" id="ARBA00033067"/>
    </source>
</evidence>
<dbReference type="EMBL" id="JNFP01000002">
    <property type="protein sequence ID" value="KIA66476.1"/>
    <property type="molecule type" value="Genomic_DNA"/>
</dbReference>
<dbReference type="InterPro" id="IPR001509">
    <property type="entry name" value="Epimerase_deHydtase"/>
</dbReference>
<protein>
    <recommendedName>
        <fullName evidence="3">UDP-glucose 4-epimerase</fullName>
    </recommendedName>
    <alternativeName>
        <fullName evidence="5">Galactowaldenase</fullName>
    </alternativeName>
    <alternativeName>
        <fullName evidence="4">UDP-galactose 4-epimerase</fullName>
    </alternativeName>
</protein>
<reference evidence="7 8" key="1">
    <citation type="journal article" date="2014" name="Int. J. Syst. Evol. Microbiol.">
        <title>Nocardia vulneris sp. nov., isolated from wounds of human patients in North America.</title>
        <authorList>
            <person name="Lasker B.A."/>
            <person name="Bell M."/>
            <person name="Klenk H.P."/>
            <person name="Sproer C."/>
            <person name="Schumann C."/>
            <person name="Schumann P."/>
            <person name="Brown J.M."/>
        </authorList>
    </citation>
    <scope>NUCLEOTIDE SEQUENCE [LARGE SCALE GENOMIC DNA]</scope>
    <source>
        <strain evidence="7 8">W9851</strain>
    </source>
</reference>
<evidence type="ECO:0000313" key="7">
    <source>
        <dbReference type="EMBL" id="KIA66476.1"/>
    </source>
</evidence>
<dbReference type="PANTHER" id="PTHR43725:SF53">
    <property type="entry name" value="UDP-ARABINOSE 4-EPIMERASE 1"/>
    <property type="match status" value="1"/>
</dbReference>
<organism evidence="7 8">
    <name type="scientific">Nocardia vulneris</name>
    <dbReference type="NCBI Taxonomy" id="1141657"/>
    <lineage>
        <taxon>Bacteria</taxon>
        <taxon>Bacillati</taxon>
        <taxon>Actinomycetota</taxon>
        <taxon>Actinomycetes</taxon>
        <taxon>Mycobacteriales</taxon>
        <taxon>Nocardiaceae</taxon>
        <taxon>Nocardia</taxon>
    </lineage>
</organism>
<dbReference type="InterPro" id="IPR002328">
    <property type="entry name" value="ADH_Zn_CS"/>
</dbReference>
<accession>A0ABR4ZM44</accession>
<dbReference type="PROSITE" id="PS00059">
    <property type="entry name" value="ADH_ZINC"/>
    <property type="match status" value="1"/>
</dbReference>
<comment type="similarity">
    <text evidence="2">Belongs to the NAD(P)-dependent epimerase/dehydratase family.</text>
</comment>
<dbReference type="RefSeq" id="WP_043664115.1">
    <property type="nucleotide sequence ID" value="NZ_BDCI01000007.1"/>
</dbReference>
<sequence length="312" mass="32483">MRVLVTGANGYLGGAVVAALRSGGHEVVGMVRREGAGVPPGVADVPPGVPVRPADLRDTAALGAAVRDMDIVCHLAGRTRVRESFADPLGYFEVNVGGTVALLRAMGECGARKLVFASTAAIYGAPEVQPMSEDLPDRPSHPYAASKSAAESVIAAHAATGAVDAIVLRLFNIAGGDDRDPTRIIPRILAAAAGESPMPAVNGDGSAVRDYVHIHDAAQAFVAAVERDAPVPCRTYNIGSETGTSVNELIAAAHEVTGRPIPVEYRPAQPEPPRLISDCTRAHRELGWTPTHSAIPTILRDAWSARPTPPSS</sequence>
<dbReference type="Gene3D" id="3.90.25.10">
    <property type="entry name" value="UDP-galactose 4-epimerase, domain 1"/>
    <property type="match status" value="1"/>
</dbReference>
<dbReference type="InterPro" id="IPR036291">
    <property type="entry name" value="NAD(P)-bd_dom_sf"/>
</dbReference>
<comment type="caution">
    <text evidence="7">The sequence shown here is derived from an EMBL/GenBank/DDBJ whole genome shotgun (WGS) entry which is preliminary data.</text>
</comment>
<evidence type="ECO:0000256" key="1">
    <source>
        <dbReference type="ARBA" id="ARBA00004947"/>
    </source>
</evidence>
<dbReference type="SUPFAM" id="SSF51735">
    <property type="entry name" value="NAD(P)-binding Rossmann-fold domains"/>
    <property type="match status" value="1"/>
</dbReference>
<gene>
    <name evidence="7" type="ORF">FG87_02525</name>
</gene>
<keyword evidence="8" id="KW-1185">Reference proteome</keyword>
<dbReference type="PANTHER" id="PTHR43725">
    <property type="entry name" value="UDP-GLUCOSE 4-EPIMERASE"/>
    <property type="match status" value="1"/>
</dbReference>
<evidence type="ECO:0000256" key="4">
    <source>
        <dbReference type="ARBA" id="ARBA00031367"/>
    </source>
</evidence>
<proteinExistence type="inferred from homology"/>
<feature type="domain" description="NAD-dependent epimerase/dehydratase" evidence="6">
    <location>
        <begin position="3"/>
        <end position="239"/>
    </location>
</feature>
<evidence type="ECO:0000259" key="6">
    <source>
        <dbReference type="Pfam" id="PF01370"/>
    </source>
</evidence>
<name>A0ABR4ZM44_9NOCA</name>
<dbReference type="Proteomes" id="UP000031364">
    <property type="component" value="Unassembled WGS sequence"/>
</dbReference>
<evidence type="ECO:0000256" key="3">
    <source>
        <dbReference type="ARBA" id="ARBA00018569"/>
    </source>
</evidence>
<evidence type="ECO:0000313" key="8">
    <source>
        <dbReference type="Proteomes" id="UP000031364"/>
    </source>
</evidence>
<dbReference type="Gene3D" id="3.40.50.720">
    <property type="entry name" value="NAD(P)-binding Rossmann-like Domain"/>
    <property type="match status" value="1"/>
</dbReference>
<evidence type="ECO:0000256" key="2">
    <source>
        <dbReference type="ARBA" id="ARBA00007637"/>
    </source>
</evidence>
<dbReference type="Pfam" id="PF01370">
    <property type="entry name" value="Epimerase"/>
    <property type="match status" value="1"/>
</dbReference>